<dbReference type="KEGG" id="gtt:GUITHDRAFT_106496"/>
<evidence type="ECO:0000313" key="3">
    <source>
        <dbReference type="EMBL" id="EKX47509.1"/>
    </source>
</evidence>
<proteinExistence type="predicted"/>
<dbReference type="KEGG" id="gtt:GUITHDRAFT_106495"/>
<reference evidence="5" key="3">
    <citation type="submission" date="2016-03" db="UniProtKB">
        <authorList>
            <consortium name="EnsemblProtists"/>
        </authorList>
    </citation>
    <scope>IDENTIFICATION</scope>
</reference>
<feature type="region of interest" description="Disordered" evidence="1">
    <location>
        <begin position="9"/>
        <end position="101"/>
    </location>
</feature>
<evidence type="ECO:0000313" key="2">
    <source>
        <dbReference type="EMBL" id="EKX47508.1"/>
    </source>
</evidence>
<dbReference type="PaxDb" id="55529-EKX47508"/>
<dbReference type="AlphaFoldDB" id="L1JG60"/>
<dbReference type="EnsemblProtists" id="EKX47508">
    <property type="protein sequence ID" value="EKX47508"/>
    <property type="gene ID" value="GUITHDRAFT_106495"/>
</dbReference>
<dbReference type="Proteomes" id="UP000011087">
    <property type="component" value="Unassembled WGS sequence"/>
</dbReference>
<reference evidence="6" key="2">
    <citation type="submission" date="2012-11" db="EMBL/GenBank/DDBJ databases">
        <authorList>
            <person name="Kuo A."/>
            <person name="Curtis B.A."/>
            <person name="Tanifuji G."/>
            <person name="Burki F."/>
            <person name="Gruber A."/>
            <person name="Irimia M."/>
            <person name="Maruyama S."/>
            <person name="Arias M.C."/>
            <person name="Ball S.G."/>
            <person name="Gile G.H."/>
            <person name="Hirakawa Y."/>
            <person name="Hopkins J.F."/>
            <person name="Rensing S.A."/>
            <person name="Schmutz J."/>
            <person name="Symeonidi A."/>
            <person name="Elias M."/>
            <person name="Eveleigh R.J."/>
            <person name="Herman E.K."/>
            <person name="Klute M.J."/>
            <person name="Nakayama T."/>
            <person name="Obornik M."/>
            <person name="Reyes-Prieto A."/>
            <person name="Armbrust E.V."/>
            <person name="Aves S.J."/>
            <person name="Beiko R.G."/>
            <person name="Coutinho P."/>
            <person name="Dacks J.B."/>
            <person name="Durnford D.G."/>
            <person name="Fast N.M."/>
            <person name="Green B.R."/>
            <person name="Grisdale C."/>
            <person name="Hempe F."/>
            <person name="Henrissat B."/>
            <person name="Hoppner M.P."/>
            <person name="Ishida K.-I."/>
            <person name="Kim E."/>
            <person name="Koreny L."/>
            <person name="Kroth P.G."/>
            <person name="Liu Y."/>
            <person name="Malik S.-B."/>
            <person name="Maier U.G."/>
            <person name="McRose D."/>
            <person name="Mock T."/>
            <person name="Neilson J.A."/>
            <person name="Onodera N.T."/>
            <person name="Poole A.M."/>
            <person name="Pritham E.J."/>
            <person name="Richards T.A."/>
            <person name="Rocap G."/>
            <person name="Roy S.W."/>
            <person name="Sarai C."/>
            <person name="Schaack S."/>
            <person name="Shirato S."/>
            <person name="Slamovits C.H."/>
            <person name="Spencer D.F."/>
            <person name="Suzuki S."/>
            <person name="Worden A.Z."/>
            <person name="Zauner S."/>
            <person name="Barry K."/>
            <person name="Bell C."/>
            <person name="Bharti A.K."/>
            <person name="Crow J.A."/>
            <person name="Grimwood J."/>
            <person name="Kramer R."/>
            <person name="Lindquist E."/>
            <person name="Lucas S."/>
            <person name="Salamov A."/>
            <person name="McFadden G.I."/>
            <person name="Lane C.E."/>
            <person name="Keeling P.J."/>
            <person name="Gray M.W."/>
            <person name="Grigoriev I.V."/>
            <person name="Archibald J.M."/>
        </authorList>
    </citation>
    <scope>NUCLEOTIDE SEQUENCE</scope>
    <source>
        <strain evidence="6">CCMP2712</strain>
    </source>
</reference>
<dbReference type="EnsemblProtists" id="EKX47509">
    <property type="protein sequence ID" value="EKX47509"/>
    <property type="gene ID" value="GUITHDRAFT_106496"/>
</dbReference>
<accession>L1JG60</accession>
<dbReference type="GeneID" id="17304291"/>
<evidence type="ECO:0000313" key="4">
    <source>
        <dbReference type="EnsemblProtists" id="EKX47508"/>
    </source>
</evidence>
<evidence type="ECO:0000313" key="6">
    <source>
        <dbReference type="Proteomes" id="UP000011087"/>
    </source>
</evidence>
<keyword evidence="6" id="KW-1185">Reference proteome</keyword>
<dbReference type="RefSeq" id="XP_005834488.1">
    <property type="nucleotide sequence ID" value="XM_005834431.1"/>
</dbReference>
<feature type="compositionally biased region" description="Polar residues" evidence="1">
    <location>
        <begin position="35"/>
        <end position="49"/>
    </location>
</feature>
<dbReference type="EMBL" id="JH992989">
    <property type="protein sequence ID" value="EKX47509.1"/>
    <property type="molecule type" value="Genomic_DNA"/>
</dbReference>
<organism evidence="2">
    <name type="scientific">Guillardia theta (strain CCMP2712)</name>
    <name type="common">Cryptophyte</name>
    <dbReference type="NCBI Taxonomy" id="905079"/>
    <lineage>
        <taxon>Eukaryota</taxon>
        <taxon>Cryptophyceae</taxon>
        <taxon>Pyrenomonadales</taxon>
        <taxon>Geminigeraceae</taxon>
        <taxon>Guillardia</taxon>
    </lineage>
</organism>
<feature type="compositionally biased region" description="Basic and acidic residues" evidence="1">
    <location>
        <begin position="51"/>
        <end position="60"/>
    </location>
</feature>
<protein>
    <submittedName>
        <fullName evidence="2 4">Uncharacterized protein</fullName>
    </submittedName>
</protein>
<gene>
    <name evidence="2" type="ORF">GUITHDRAFT_106495</name>
    <name evidence="3" type="ORF">GUITHDRAFT_106496</name>
</gene>
<sequence>MDDNWFMFYSGLVQAPLLDEASPNDIEAKEEESEQTSSTLPTPQDQPNKAGQREGTDERISLSPTPQVKPNEAEAQEKESDDTASSPATMHRENCLTTKKAAKIKVRSPDKTCREDAGLPLFSPSKLAAIHLVDMNGSIVC</sequence>
<reference evidence="2 6" key="1">
    <citation type="journal article" date="2012" name="Nature">
        <title>Algal genomes reveal evolutionary mosaicism and the fate of nucleomorphs.</title>
        <authorList>
            <consortium name="DOE Joint Genome Institute"/>
            <person name="Curtis B.A."/>
            <person name="Tanifuji G."/>
            <person name="Burki F."/>
            <person name="Gruber A."/>
            <person name="Irimia M."/>
            <person name="Maruyama S."/>
            <person name="Arias M.C."/>
            <person name="Ball S.G."/>
            <person name="Gile G.H."/>
            <person name="Hirakawa Y."/>
            <person name="Hopkins J.F."/>
            <person name="Kuo A."/>
            <person name="Rensing S.A."/>
            <person name="Schmutz J."/>
            <person name="Symeonidi A."/>
            <person name="Elias M."/>
            <person name="Eveleigh R.J."/>
            <person name="Herman E.K."/>
            <person name="Klute M.J."/>
            <person name="Nakayama T."/>
            <person name="Obornik M."/>
            <person name="Reyes-Prieto A."/>
            <person name="Armbrust E.V."/>
            <person name="Aves S.J."/>
            <person name="Beiko R.G."/>
            <person name="Coutinho P."/>
            <person name="Dacks J.B."/>
            <person name="Durnford D.G."/>
            <person name="Fast N.M."/>
            <person name="Green B.R."/>
            <person name="Grisdale C.J."/>
            <person name="Hempel F."/>
            <person name="Henrissat B."/>
            <person name="Hoppner M.P."/>
            <person name="Ishida K."/>
            <person name="Kim E."/>
            <person name="Koreny L."/>
            <person name="Kroth P.G."/>
            <person name="Liu Y."/>
            <person name="Malik S.B."/>
            <person name="Maier U.G."/>
            <person name="McRose D."/>
            <person name="Mock T."/>
            <person name="Neilson J.A."/>
            <person name="Onodera N.T."/>
            <person name="Poole A.M."/>
            <person name="Pritham E.J."/>
            <person name="Richards T.A."/>
            <person name="Rocap G."/>
            <person name="Roy S.W."/>
            <person name="Sarai C."/>
            <person name="Schaack S."/>
            <person name="Shirato S."/>
            <person name="Slamovits C.H."/>
            <person name="Spencer D.F."/>
            <person name="Suzuki S."/>
            <person name="Worden A.Z."/>
            <person name="Zauner S."/>
            <person name="Barry K."/>
            <person name="Bell C."/>
            <person name="Bharti A.K."/>
            <person name="Crow J.A."/>
            <person name="Grimwood J."/>
            <person name="Kramer R."/>
            <person name="Lindquist E."/>
            <person name="Lucas S."/>
            <person name="Salamov A."/>
            <person name="McFadden G.I."/>
            <person name="Lane C.E."/>
            <person name="Keeling P.J."/>
            <person name="Gray M.W."/>
            <person name="Grigoriev I.V."/>
            <person name="Archibald J.M."/>
        </authorList>
    </citation>
    <scope>NUCLEOTIDE SEQUENCE</scope>
    <source>
        <strain evidence="2 6">CCMP2712</strain>
    </source>
</reference>
<evidence type="ECO:0000256" key="1">
    <source>
        <dbReference type="SAM" id="MobiDB-lite"/>
    </source>
</evidence>
<dbReference type="EMBL" id="JH992989">
    <property type="protein sequence ID" value="EKX47508.1"/>
    <property type="molecule type" value="Genomic_DNA"/>
</dbReference>
<evidence type="ECO:0000313" key="5">
    <source>
        <dbReference type="EnsemblProtists" id="EKX47509"/>
    </source>
</evidence>
<dbReference type="GeneID" id="17304290"/>
<dbReference type="RefSeq" id="XP_005834489.1">
    <property type="nucleotide sequence ID" value="XM_005834432.1"/>
</dbReference>
<dbReference type="HOGENOM" id="CLU_1829015_0_0_1"/>
<name>L1JG60_GUITC</name>